<evidence type="ECO:0000256" key="8">
    <source>
        <dbReference type="ARBA" id="ARBA00022989"/>
    </source>
</evidence>
<comment type="catalytic activity">
    <reaction evidence="1">
        <text>ATP + protein L-histidine = ADP + protein N-phospho-L-histidine.</text>
        <dbReference type="EC" id="2.7.13.3"/>
    </reaction>
</comment>
<dbReference type="SMART" id="SM00387">
    <property type="entry name" value="HATPase_c"/>
    <property type="match status" value="1"/>
</dbReference>
<keyword evidence="6 11" id="KW-0812">Transmembrane</keyword>
<evidence type="ECO:0000256" key="10">
    <source>
        <dbReference type="ARBA" id="ARBA00023136"/>
    </source>
</evidence>
<dbReference type="Gene3D" id="3.30.565.10">
    <property type="entry name" value="Histidine kinase-like ATPase, C-terminal domain"/>
    <property type="match status" value="1"/>
</dbReference>
<evidence type="ECO:0000256" key="4">
    <source>
        <dbReference type="ARBA" id="ARBA00022475"/>
    </source>
</evidence>
<keyword evidence="10 11" id="KW-0472">Membrane</keyword>
<dbReference type="EMBL" id="QRPK01000025">
    <property type="protein sequence ID" value="RHM10835.1"/>
    <property type="molecule type" value="Genomic_DNA"/>
</dbReference>
<proteinExistence type="predicted"/>
<evidence type="ECO:0000256" key="3">
    <source>
        <dbReference type="ARBA" id="ARBA00012438"/>
    </source>
</evidence>
<gene>
    <name evidence="13" type="ORF">DWZ83_06095</name>
</gene>
<evidence type="ECO:0000256" key="9">
    <source>
        <dbReference type="ARBA" id="ARBA00023012"/>
    </source>
</evidence>
<keyword evidence="8 11" id="KW-1133">Transmembrane helix</keyword>
<dbReference type="EC" id="2.7.13.3" evidence="3"/>
<feature type="domain" description="Histidine kinase" evidence="12">
    <location>
        <begin position="126"/>
        <end position="326"/>
    </location>
</feature>
<dbReference type="InterPro" id="IPR005467">
    <property type="entry name" value="His_kinase_dom"/>
</dbReference>
<evidence type="ECO:0000313" key="14">
    <source>
        <dbReference type="Proteomes" id="UP000284868"/>
    </source>
</evidence>
<protein>
    <recommendedName>
        <fullName evidence="3">histidine kinase</fullName>
        <ecNumber evidence="3">2.7.13.3</ecNumber>
    </recommendedName>
</protein>
<dbReference type="InterPro" id="IPR003594">
    <property type="entry name" value="HATPase_dom"/>
</dbReference>
<comment type="caution">
    <text evidence="13">The sequence shown here is derived from an EMBL/GenBank/DDBJ whole genome shotgun (WGS) entry which is preliminary data.</text>
</comment>
<reference evidence="13 14" key="1">
    <citation type="submission" date="2018-08" db="EMBL/GenBank/DDBJ databases">
        <title>A genome reference for cultivated species of the human gut microbiota.</title>
        <authorList>
            <person name="Zou Y."/>
            <person name="Xue W."/>
            <person name="Luo G."/>
        </authorList>
    </citation>
    <scope>NUCLEOTIDE SEQUENCE [LARGE SCALE GENOMIC DNA]</scope>
    <source>
        <strain evidence="13 14">AF35-6BH</strain>
    </source>
</reference>
<dbReference type="PANTHER" id="PTHR45453:SF2">
    <property type="entry name" value="HISTIDINE KINASE"/>
    <property type="match status" value="1"/>
</dbReference>
<feature type="transmembrane region" description="Helical" evidence="11">
    <location>
        <begin position="17"/>
        <end position="35"/>
    </location>
</feature>
<keyword evidence="5" id="KW-0808">Transferase</keyword>
<dbReference type="SUPFAM" id="SSF81665">
    <property type="entry name" value="Calcium ATPase, transmembrane domain M"/>
    <property type="match status" value="1"/>
</dbReference>
<dbReference type="GO" id="GO:0016036">
    <property type="term" value="P:cellular response to phosphate starvation"/>
    <property type="evidence" value="ECO:0007669"/>
    <property type="project" value="TreeGrafter"/>
</dbReference>
<dbReference type="AlphaFoldDB" id="A0A415PDQ6"/>
<evidence type="ECO:0000256" key="6">
    <source>
        <dbReference type="ARBA" id="ARBA00022692"/>
    </source>
</evidence>
<dbReference type="SUPFAM" id="SSF55874">
    <property type="entry name" value="ATPase domain of HSP90 chaperone/DNA topoisomerase II/histidine kinase"/>
    <property type="match status" value="1"/>
</dbReference>
<accession>A0A415PDQ6</accession>
<dbReference type="PANTHER" id="PTHR45453">
    <property type="entry name" value="PHOSPHATE REGULON SENSOR PROTEIN PHOR"/>
    <property type="match status" value="1"/>
</dbReference>
<dbReference type="GO" id="GO:0004721">
    <property type="term" value="F:phosphoprotein phosphatase activity"/>
    <property type="evidence" value="ECO:0007669"/>
    <property type="project" value="TreeGrafter"/>
</dbReference>
<organism evidence="13 14">
    <name type="scientific">Amedibacillus dolichus</name>
    <dbReference type="NCBI Taxonomy" id="31971"/>
    <lineage>
        <taxon>Bacteria</taxon>
        <taxon>Bacillati</taxon>
        <taxon>Bacillota</taxon>
        <taxon>Erysipelotrichia</taxon>
        <taxon>Erysipelotrichales</taxon>
        <taxon>Erysipelotrichaceae</taxon>
        <taxon>Amedibacillus</taxon>
    </lineage>
</organism>
<keyword evidence="4" id="KW-1003">Cell membrane</keyword>
<evidence type="ECO:0000256" key="2">
    <source>
        <dbReference type="ARBA" id="ARBA00004651"/>
    </source>
</evidence>
<dbReference type="GO" id="GO:0005886">
    <property type="term" value="C:plasma membrane"/>
    <property type="evidence" value="ECO:0007669"/>
    <property type="project" value="UniProtKB-SubCell"/>
</dbReference>
<evidence type="ECO:0000256" key="5">
    <source>
        <dbReference type="ARBA" id="ARBA00022679"/>
    </source>
</evidence>
<comment type="subcellular location">
    <subcellularLocation>
        <location evidence="2">Cell membrane</location>
        <topology evidence="2">Multi-pass membrane protein</topology>
    </subcellularLocation>
</comment>
<evidence type="ECO:0000256" key="1">
    <source>
        <dbReference type="ARBA" id="ARBA00000085"/>
    </source>
</evidence>
<keyword evidence="7 13" id="KW-0418">Kinase</keyword>
<dbReference type="Pfam" id="PF02518">
    <property type="entry name" value="HATPase_c"/>
    <property type="match status" value="1"/>
</dbReference>
<evidence type="ECO:0000256" key="11">
    <source>
        <dbReference type="SAM" id="Phobius"/>
    </source>
</evidence>
<dbReference type="GO" id="GO:0000155">
    <property type="term" value="F:phosphorelay sensor kinase activity"/>
    <property type="evidence" value="ECO:0007669"/>
    <property type="project" value="TreeGrafter"/>
</dbReference>
<dbReference type="OrthoDB" id="9780487at2"/>
<keyword evidence="9" id="KW-0902">Two-component regulatory system</keyword>
<dbReference type="InterPro" id="IPR050351">
    <property type="entry name" value="BphY/WalK/GraS-like"/>
</dbReference>
<name>A0A415PDQ6_9FIRM</name>
<sequence length="330" mass="38786">MSKFHVFKRYCKERMPIGLLIGVVAAIYIGVYFVYNVNIEPFIYATYLVFLVLFLYICFDFYHYYKKHEQLHRIKATILYSNDLPKQSSLIDSDYQALIATLKKINYESDGVSKQQFQEMEDYFTLWVHQIKLPIAAMKLLIETEETPDRKLLKSELLKINQYSDMVLAYLRMKSTDTDYVFKTCELDELVRQAIRKFSFEFIRKKIRIDFDETREKVLTDEKWLVFVLEQLLSNAMKYTKQGSIHIYGQDSTLYIEDSGIGIDPSDLPRVFEKGFTGLNGRNDKQASGLGLYLCKSIMNKLSHDMEIQSQINKGTKVILHLEHKDLRVE</sequence>
<evidence type="ECO:0000259" key="12">
    <source>
        <dbReference type="PROSITE" id="PS50109"/>
    </source>
</evidence>
<keyword evidence="14" id="KW-1185">Reference proteome</keyword>
<evidence type="ECO:0000313" key="13">
    <source>
        <dbReference type="EMBL" id="RHM10835.1"/>
    </source>
</evidence>
<dbReference type="InterPro" id="IPR036890">
    <property type="entry name" value="HATPase_C_sf"/>
</dbReference>
<evidence type="ECO:0000256" key="7">
    <source>
        <dbReference type="ARBA" id="ARBA00022777"/>
    </source>
</evidence>
<dbReference type="InterPro" id="IPR023298">
    <property type="entry name" value="ATPase_P-typ_TM_dom_sf"/>
</dbReference>
<dbReference type="Proteomes" id="UP000284868">
    <property type="component" value="Unassembled WGS sequence"/>
</dbReference>
<feature type="transmembrane region" description="Helical" evidence="11">
    <location>
        <begin position="41"/>
        <end position="65"/>
    </location>
</feature>
<dbReference type="PROSITE" id="PS50109">
    <property type="entry name" value="HIS_KIN"/>
    <property type="match status" value="1"/>
</dbReference>